<dbReference type="HAMAP" id="MF_01326_B">
    <property type="entry name" value="Ribosomal_uL24_B"/>
    <property type="match status" value="1"/>
</dbReference>
<comment type="function">
    <text evidence="5">One of the proteins that surrounds the polypeptide exit tunnel on the outside of the subunit.</text>
</comment>
<comment type="caution">
    <text evidence="7">The sequence shown here is derived from an EMBL/GenBank/DDBJ whole genome shotgun (WGS) entry which is preliminary data.</text>
</comment>
<dbReference type="SUPFAM" id="SSF50104">
    <property type="entry name" value="Translation proteins SH3-like domain"/>
    <property type="match status" value="1"/>
</dbReference>
<evidence type="ECO:0000256" key="5">
    <source>
        <dbReference type="HAMAP-Rule" id="MF_01326"/>
    </source>
</evidence>
<keyword evidence="2 5" id="KW-0689">Ribosomal protein</keyword>
<reference evidence="7 8" key="1">
    <citation type="journal article" date="2015" name="Nature">
        <title>rRNA introns, odd ribosomes, and small enigmatic genomes across a large radiation of phyla.</title>
        <authorList>
            <person name="Brown C.T."/>
            <person name="Hug L.A."/>
            <person name="Thomas B.C."/>
            <person name="Sharon I."/>
            <person name="Castelle C.J."/>
            <person name="Singh A."/>
            <person name="Wilkins M.J."/>
            <person name="Williams K.H."/>
            <person name="Banfield J.F."/>
        </authorList>
    </citation>
    <scope>NUCLEOTIDE SEQUENCE [LARGE SCALE GENOMIC DNA]</scope>
</reference>
<dbReference type="EMBL" id="LBXR01000003">
    <property type="protein sequence ID" value="KKR35140.1"/>
    <property type="molecule type" value="Genomic_DNA"/>
</dbReference>
<dbReference type="GO" id="GO:0006412">
    <property type="term" value="P:translation"/>
    <property type="evidence" value="ECO:0007669"/>
    <property type="project" value="UniProtKB-UniRule"/>
</dbReference>
<dbReference type="NCBIfam" id="TIGR01079">
    <property type="entry name" value="rplX_bact"/>
    <property type="match status" value="1"/>
</dbReference>
<evidence type="ECO:0000256" key="1">
    <source>
        <dbReference type="ARBA" id="ARBA00010618"/>
    </source>
</evidence>
<evidence type="ECO:0000256" key="4">
    <source>
        <dbReference type="ARBA" id="ARBA00035206"/>
    </source>
</evidence>
<dbReference type="Pfam" id="PF00467">
    <property type="entry name" value="KOW"/>
    <property type="match status" value="1"/>
</dbReference>
<evidence type="ECO:0000256" key="3">
    <source>
        <dbReference type="ARBA" id="ARBA00023274"/>
    </source>
</evidence>
<dbReference type="GO" id="GO:1990904">
    <property type="term" value="C:ribonucleoprotein complex"/>
    <property type="evidence" value="ECO:0007669"/>
    <property type="project" value="UniProtKB-KW"/>
</dbReference>
<evidence type="ECO:0000313" key="8">
    <source>
        <dbReference type="Proteomes" id="UP000034855"/>
    </source>
</evidence>
<comment type="similarity">
    <text evidence="1 5">Belongs to the universal ribosomal protein uL24 family.</text>
</comment>
<name>A0A0G0SK82_9BACT</name>
<dbReference type="STRING" id="1619037.UT67_C0003G0014"/>
<proteinExistence type="inferred from homology"/>
<gene>
    <name evidence="5" type="primary">rplX</name>
    <name evidence="7" type="ORF">UT67_C0003G0014</name>
</gene>
<dbReference type="InterPro" id="IPR041988">
    <property type="entry name" value="Ribosomal_uL24_KOW"/>
</dbReference>
<dbReference type="InterPro" id="IPR003256">
    <property type="entry name" value="Ribosomal_uL24"/>
</dbReference>
<dbReference type="InterPro" id="IPR005824">
    <property type="entry name" value="KOW"/>
</dbReference>
<feature type="domain" description="KOW" evidence="6">
    <location>
        <begin position="2"/>
        <end position="29"/>
    </location>
</feature>
<sequence length="102" mass="11273">MKIKTNDKVKVTSGKDAGKTGKVIQVFPKEDKVVVEGINIMKKSLKSNKKGEKGQKVELAGPFHISNVALICPKCSLETRVGYKIDGKDKKRVCKKCKEVIE</sequence>
<dbReference type="GO" id="GO:0003735">
    <property type="term" value="F:structural constituent of ribosome"/>
    <property type="evidence" value="ECO:0007669"/>
    <property type="project" value="InterPro"/>
</dbReference>
<keyword evidence="3 5" id="KW-0687">Ribonucleoprotein</keyword>
<dbReference type="Gene3D" id="2.30.30.30">
    <property type="match status" value="1"/>
</dbReference>
<dbReference type="InterPro" id="IPR008991">
    <property type="entry name" value="Translation_prot_SH3-like_sf"/>
</dbReference>
<dbReference type="InterPro" id="IPR057264">
    <property type="entry name" value="Ribosomal_uL24_C"/>
</dbReference>
<comment type="subunit">
    <text evidence="5">Part of the 50S ribosomal subunit.</text>
</comment>
<dbReference type="Proteomes" id="UP000034855">
    <property type="component" value="Unassembled WGS sequence"/>
</dbReference>
<dbReference type="PANTHER" id="PTHR12903">
    <property type="entry name" value="MITOCHONDRIAL RIBOSOMAL PROTEIN L24"/>
    <property type="match status" value="1"/>
</dbReference>
<dbReference type="SMART" id="SM00739">
    <property type="entry name" value="KOW"/>
    <property type="match status" value="1"/>
</dbReference>
<dbReference type="GO" id="GO:0005840">
    <property type="term" value="C:ribosome"/>
    <property type="evidence" value="ECO:0007669"/>
    <property type="project" value="UniProtKB-KW"/>
</dbReference>
<protein>
    <recommendedName>
        <fullName evidence="4 5">Large ribosomal subunit protein uL24</fullName>
    </recommendedName>
</protein>
<keyword evidence="5" id="KW-0694">RNA-binding</keyword>
<dbReference type="Pfam" id="PF17136">
    <property type="entry name" value="ribosomal_L24"/>
    <property type="match status" value="1"/>
</dbReference>
<evidence type="ECO:0000259" key="6">
    <source>
        <dbReference type="SMART" id="SM00739"/>
    </source>
</evidence>
<dbReference type="InterPro" id="IPR014722">
    <property type="entry name" value="Rib_uL2_dom2"/>
</dbReference>
<dbReference type="AlphaFoldDB" id="A0A0G0SK82"/>
<accession>A0A0G0SK82</accession>
<dbReference type="GO" id="GO:0019843">
    <property type="term" value="F:rRNA binding"/>
    <property type="evidence" value="ECO:0007669"/>
    <property type="project" value="UniProtKB-UniRule"/>
</dbReference>
<evidence type="ECO:0000256" key="2">
    <source>
        <dbReference type="ARBA" id="ARBA00022980"/>
    </source>
</evidence>
<keyword evidence="5" id="KW-0699">rRNA-binding</keyword>
<evidence type="ECO:0000313" key="7">
    <source>
        <dbReference type="EMBL" id="KKR35140.1"/>
    </source>
</evidence>
<organism evidence="7 8">
    <name type="scientific">Candidatus Magasanikbacteria bacterium GW2011_GWA2_40_10</name>
    <dbReference type="NCBI Taxonomy" id="1619037"/>
    <lineage>
        <taxon>Bacteria</taxon>
        <taxon>Candidatus Magasanikiibacteriota</taxon>
    </lineage>
</organism>
<dbReference type="CDD" id="cd06089">
    <property type="entry name" value="KOW_RPL26"/>
    <property type="match status" value="1"/>
</dbReference>
<comment type="function">
    <text evidence="5">One of two assembly initiator proteins, it binds directly to the 5'-end of the 23S rRNA, where it nucleates assembly of the 50S subunit.</text>
</comment>